<dbReference type="PIRSF" id="PIRSF001554">
    <property type="entry name" value="SucCS_beta"/>
    <property type="match status" value="1"/>
</dbReference>
<comment type="cofactor">
    <cofactor evidence="6">
        <name>Mg(2+)</name>
        <dbReference type="ChEBI" id="CHEBI:18420"/>
    </cofactor>
    <text evidence="6">Binds 1 Mg(2+) ion per subunit.</text>
</comment>
<keyword evidence="10" id="KW-1185">Reference proteome</keyword>
<comment type="similarity">
    <text evidence="6">Belongs to the succinate/malate CoA ligase beta subunit family.</text>
</comment>
<feature type="binding site" evidence="6">
    <location>
        <position position="46"/>
    </location>
    <ligand>
        <name>ATP</name>
        <dbReference type="ChEBI" id="CHEBI:30616"/>
    </ligand>
</feature>
<protein>
    <recommendedName>
        <fullName evidence="6">Succinate--CoA ligase [ADP-forming] subunit beta</fullName>
        <ecNumber evidence="6">6.2.1.5</ecNumber>
    </recommendedName>
    <alternativeName>
        <fullName evidence="6">Succinyl-CoA synthetase subunit beta</fullName>
        <shortName evidence="6">SCS-beta</shortName>
    </alternativeName>
</protein>
<dbReference type="PROSITE" id="PS50975">
    <property type="entry name" value="ATP_GRASP"/>
    <property type="match status" value="1"/>
</dbReference>
<dbReference type="InterPro" id="IPR005811">
    <property type="entry name" value="SUCC_ACL_C"/>
</dbReference>
<dbReference type="EC" id="6.2.1.5" evidence="6"/>
<evidence type="ECO:0000256" key="7">
    <source>
        <dbReference type="PROSITE-ProRule" id="PRU00409"/>
    </source>
</evidence>
<feature type="binding site" evidence="6">
    <location>
        <position position="264"/>
    </location>
    <ligand>
        <name>substrate</name>
        <note>ligand shared with subunit alpha</note>
    </ligand>
</feature>
<dbReference type="EMBL" id="JBBPCC010000013">
    <property type="protein sequence ID" value="MEK8130246.1"/>
    <property type="molecule type" value="Genomic_DNA"/>
</dbReference>
<dbReference type="RefSeq" id="WP_341417368.1">
    <property type="nucleotide sequence ID" value="NZ_JBBPCC010000013.1"/>
</dbReference>
<feature type="binding site" evidence="6">
    <location>
        <position position="102"/>
    </location>
    <ligand>
        <name>ATP</name>
        <dbReference type="ChEBI" id="CHEBI:30616"/>
    </ligand>
</feature>
<comment type="catalytic activity">
    <reaction evidence="6">
        <text>GTP + succinate + CoA = succinyl-CoA + GDP + phosphate</text>
        <dbReference type="Rhea" id="RHEA:22120"/>
        <dbReference type="ChEBI" id="CHEBI:30031"/>
        <dbReference type="ChEBI" id="CHEBI:37565"/>
        <dbReference type="ChEBI" id="CHEBI:43474"/>
        <dbReference type="ChEBI" id="CHEBI:57287"/>
        <dbReference type="ChEBI" id="CHEBI:57292"/>
        <dbReference type="ChEBI" id="CHEBI:58189"/>
    </reaction>
</comment>
<evidence type="ECO:0000256" key="2">
    <source>
        <dbReference type="ARBA" id="ARBA00022598"/>
    </source>
</evidence>
<dbReference type="NCBIfam" id="NF001913">
    <property type="entry name" value="PRK00696.1"/>
    <property type="match status" value="1"/>
</dbReference>
<dbReference type="Gene3D" id="3.30.470.20">
    <property type="entry name" value="ATP-grasp fold, B domain"/>
    <property type="match status" value="1"/>
</dbReference>
<comment type="pathway">
    <text evidence="6">Carbohydrate metabolism; tricarboxylic acid cycle; succinate from succinyl-CoA (ligase route): step 1/1.</text>
</comment>
<dbReference type="Pfam" id="PF08442">
    <property type="entry name" value="ATP-grasp_2"/>
    <property type="match status" value="1"/>
</dbReference>
<sequence>MNIHEYQGKEVLKQYGVAVPEGKVAFTVDEAVEAAKSLGTSVVVVKAQIHAGGRGKAGGVKVAKNLDEVRTYAEQILGKVLVTHQTGPEGKEVKRLLIEQGCDIKKEYYIGVVLDRGTGRVVMMASEEGGTEIEEVAHHSPEKIFKEIVDPAIGLQAFQARKLAYAINIPGELVNKAVKFMTALYTAFVEKDCSTAEINPLVVTGDGNVMALDAKLNFDSNALFRHKDIVALRDLEEEDEKEIQASKYDLSYIALDGNIGCMVNGAGLAMATMDIIKYYGGDPANFLDVGGGATKEKVTEAFKIILSDENVKGIFVNIFGGIMKCDVIADGVVAAARELGLDRPLVVRLEGTNVELGKKILNESGLNIVAADSMADGAQKIVALVK</sequence>
<dbReference type="InterPro" id="IPR013815">
    <property type="entry name" value="ATP_grasp_subdomain_1"/>
</dbReference>
<feature type="domain" description="ATP-grasp" evidence="8">
    <location>
        <begin position="9"/>
        <end position="244"/>
    </location>
</feature>
<keyword evidence="4 6" id="KW-0547">Nucleotide-binding</keyword>
<dbReference type="SUPFAM" id="SSF52210">
    <property type="entry name" value="Succinyl-CoA synthetase domains"/>
    <property type="match status" value="1"/>
</dbReference>
<dbReference type="InterPro" id="IPR013650">
    <property type="entry name" value="ATP-grasp_succ-CoA_synth-type"/>
</dbReference>
<dbReference type="InterPro" id="IPR011761">
    <property type="entry name" value="ATP-grasp"/>
</dbReference>
<keyword evidence="6 7" id="KW-0067">ATP-binding</keyword>
<gene>
    <name evidence="6 9" type="primary">sucC</name>
    <name evidence="9" type="ORF">WMW72_20270</name>
</gene>
<evidence type="ECO:0000256" key="4">
    <source>
        <dbReference type="ARBA" id="ARBA00022741"/>
    </source>
</evidence>
<proteinExistence type="inferred from homology"/>
<comment type="function">
    <text evidence="6">Succinyl-CoA synthetase functions in the citric acid cycle (TCA), coupling the hydrolysis of succinyl-CoA to the synthesis of either ATP or GTP and thus represents the only step of substrate-level phosphorylation in the TCA. The beta subunit provides nucleotide specificity of the enzyme and binds the substrate succinate, while the binding sites for coenzyme A and phosphate are found in the alpha subunit.</text>
</comment>
<dbReference type="Pfam" id="PF00549">
    <property type="entry name" value="Ligase_CoA"/>
    <property type="match status" value="1"/>
</dbReference>
<comment type="caution">
    <text evidence="9">The sequence shown here is derived from an EMBL/GenBank/DDBJ whole genome shotgun (WGS) entry which is preliminary data.</text>
</comment>
<dbReference type="Gene3D" id="3.40.50.261">
    <property type="entry name" value="Succinyl-CoA synthetase domains"/>
    <property type="match status" value="1"/>
</dbReference>
<keyword evidence="3 6" id="KW-0479">Metal-binding</keyword>
<evidence type="ECO:0000313" key="9">
    <source>
        <dbReference type="EMBL" id="MEK8130246.1"/>
    </source>
</evidence>
<dbReference type="PANTHER" id="PTHR11815:SF10">
    <property type="entry name" value="SUCCINATE--COA LIGASE [GDP-FORMING] SUBUNIT BETA, MITOCHONDRIAL"/>
    <property type="match status" value="1"/>
</dbReference>
<feature type="binding site" evidence="6">
    <location>
        <begin position="321"/>
        <end position="323"/>
    </location>
    <ligand>
        <name>substrate</name>
        <note>ligand shared with subunit alpha</note>
    </ligand>
</feature>
<dbReference type="Gene3D" id="3.30.1490.20">
    <property type="entry name" value="ATP-grasp fold, A domain"/>
    <property type="match status" value="1"/>
</dbReference>
<evidence type="ECO:0000256" key="6">
    <source>
        <dbReference type="HAMAP-Rule" id="MF_00558"/>
    </source>
</evidence>
<accession>A0ABU9DPT5</accession>
<dbReference type="InterPro" id="IPR017866">
    <property type="entry name" value="Succ-CoA_synthase_bsu_CS"/>
</dbReference>
<organism evidence="9 10">
    <name type="scientific">Paenibacillus filicis</name>
    <dbReference type="NCBI Taxonomy" id="669464"/>
    <lineage>
        <taxon>Bacteria</taxon>
        <taxon>Bacillati</taxon>
        <taxon>Bacillota</taxon>
        <taxon>Bacilli</taxon>
        <taxon>Bacillales</taxon>
        <taxon>Paenibacillaceae</taxon>
        <taxon>Paenibacillus</taxon>
    </lineage>
</organism>
<evidence type="ECO:0000259" key="8">
    <source>
        <dbReference type="PROSITE" id="PS50975"/>
    </source>
</evidence>
<feature type="binding site" evidence="6">
    <location>
        <position position="213"/>
    </location>
    <ligand>
        <name>Mg(2+)</name>
        <dbReference type="ChEBI" id="CHEBI:18420"/>
    </ligand>
</feature>
<dbReference type="InterPro" id="IPR005809">
    <property type="entry name" value="Succ_CoA_ligase-like_bsu"/>
</dbReference>
<keyword evidence="2 6" id="KW-0436">Ligase</keyword>
<dbReference type="InterPro" id="IPR016102">
    <property type="entry name" value="Succinyl-CoA_synth-like"/>
</dbReference>
<dbReference type="PANTHER" id="PTHR11815">
    <property type="entry name" value="SUCCINYL-COA SYNTHETASE BETA CHAIN"/>
    <property type="match status" value="1"/>
</dbReference>
<feature type="binding site" evidence="6">
    <location>
        <position position="107"/>
    </location>
    <ligand>
        <name>ATP</name>
        <dbReference type="ChEBI" id="CHEBI:30616"/>
    </ligand>
</feature>
<feature type="binding site" evidence="6">
    <location>
        <position position="199"/>
    </location>
    <ligand>
        <name>Mg(2+)</name>
        <dbReference type="ChEBI" id="CHEBI:18420"/>
    </ligand>
</feature>
<dbReference type="NCBIfam" id="TIGR01016">
    <property type="entry name" value="sucCoAbeta"/>
    <property type="match status" value="1"/>
</dbReference>
<keyword evidence="5 6" id="KW-0460">Magnesium</keyword>
<feature type="binding site" evidence="6">
    <location>
        <begin position="53"/>
        <end position="55"/>
    </location>
    <ligand>
        <name>ATP</name>
        <dbReference type="ChEBI" id="CHEBI:30616"/>
    </ligand>
</feature>
<keyword evidence="1 6" id="KW-0816">Tricarboxylic acid cycle</keyword>
<evidence type="ECO:0000256" key="3">
    <source>
        <dbReference type="ARBA" id="ARBA00022723"/>
    </source>
</evidence>
<dbReference type="Proteomes" id="UP001469365">
    <property type="component" value="Unassembled WGS sequence"/>
</dbReference>
<dbReference type="SUPFAM" id="SSF56059">
    <property type="entry name" value="Glutathione synthetase ATP-binding domain-like"/>
    <property type="match status" value="1"/>
</dbReference>
<comment type="subunit">
    <text evidence="6">Heterotetramer of two alpha and two beta subunits.</text>
</comment>
<evidence type="ECO:0000256" key="1">
    <source>
        <dbReference type="ARBA" id="ARBA00022532"/>
    </source>
</evidence>
<name>A0ABU9DPT5_9BACL</name>
<feature type="binding site" evidence="6">
    <location>
        <position position="99"/>
    </location>
    <ligand>
        <name>ATP</name>
        <dbReference type="ChEBI" id="CHEBI:30616"/>
    </ligand>
</feature>
<reference evidence="9 10" key="1">
    <citation type="submission" date="2024-04" db="EMBL/GenBank/DDBJ databases">
        <title>draft genome sequnece of Paenibacillus filicis.</title>
        <authorList>
            <person name="Kim D.-U."/>
        </authorList>
    </citation>
    <scope>NUCLEOTIDE SEQUENCE [LARGE SCALE GENOMIC DNA]</scope>
    <source>
        <strain evidence="9 10">KACC14197</strain>
    </source>
</reference>
<dbReference type="PROSITE" id="PS01217">
    <property type="entry name" value="SUCCINYL_COA_LIG_3"/>
    <property type="match status" value="1"/>
</dbReference>
<comment type="catalytic activity">
    <reaction evidence="6">
        <text>succinate + ATP + CoA = succinyl-CoA + ADP + phosphate</text>
        <dbReference type="Rhea" id="RHEA:17661"/>
        <dbReference type="ChEBI" id="CHEBI:30031"/>
        <dbReference type="ChEBI" id="CHEBI:30616"/>
        <dbReference type="ChEBI" id="CHEBI:43474"/>
        <dbReference type="ChEBI" id="CHEBI:57287"/>
        <dbReference type="ChEBI" id="CHEBI:57292"/>
        <dbReference type="ChEBI" id="CHEBI:456216"/>
        <dbReference type="EC" id="6.2.1.5"/>
    </reaction>
</comment>
<dbReference type="HAMAP" id="MF_00558">
    <property type="entry name" value="Succ_CoA_beta"/>
    <property type="match status" value="1"/>
</dbReference>
<dbReference type="GO" id="GO:0004775">
    <property type="term" value="F:succinate-CoA ligase (ADP-forming) activity"/>
    <property type="evidence" value="ECO:0007669"/>
    <property type="project" value="UniProtKB-EC"/>
</dbReference>
<evidence type="ECO:0000256" key="5">
    <source>
        <dbReference type="ARBA" id="ARBA00022842"/>
    </source>
</evidence>
<evidence type="ECO:0000313" key="10">
    <source>
        <dbReference type="Proteomes" id="UP001469365"/>
    </source>
</evidence>